<feature type="transmembrane region" description="Helical" evidence="1">
    <location>
        <begin position="12"/>
        <end position="33"/>
    </location>
</feature>
<accession>A0A0N4ZBG7</accession>
<evidence type="ECO:0000256" key="1">
    <source>
        <dbReference type="SAM" id="Phobius"/>
    </source>
</evidence>
<evidence type="ECO:0000313" key="2">
    <source>
        <dbReference type="Proteomes" id="UP000038045"/>
    </source>
</evidence>
<evidence type="ECO:0000313" key="3">
    <source>
        <dbReference type="WBParaSite" id="PTRK_0000487900.1"/>
    </source>
</evidence>
<protein>
    <submittedName>
        <fullName evidence="3">Bestrophin homolog</fullName>
    </submittedName>
</protein>
<keyword evidence="1" id="KW-0812">Transmembrane</keyword>
<dbReference type="AlphaFoldDB" id="A0A0N4ZBG7"/>
<organism evidence="2 3">
    <name type="scientific">Parastrongyloides trichosuri</name>
    <name type="common">Possum-specific nematode worm</name>
    <dbReference type="NCBI Taxonomy" id="131310"/>
    <lineage>
        <taxon>Eukaryota</taxon>
        <taxon>Metazoa</taxon>
        <taxon>Ecdysozoa</taxon>
        <taxon>Nematoda</taxon>
        <taxon>Chromadorea</taxon>
        <taxon>Rhabditida</taxon>
        <taxon>Tylenchina</taxon>
        <taxon>Panagrolaimomorpha</taxon>
        <taxon>Strongyloidoidea</taxon>
        <taxon>Strongyloididae</taxon>
        <taxon>Parastrongyloides</taxon>
    </lineage>
</organism>
<feature type="transmembrane region" description="Helical" evidence="1">
    <location>
        <begin position="83"/>
        <end position="105"/>
    </location>
</feature>
<dbReference type="WBParaSite" id="PTRK_0000487900.1">
    <property type="protein sequence ID" value="PTRK_0000487900.1"/>
    <property type="gene ID" value="PTRK_0000487900"/>
</dbReference>
<keyword evidence="1" id="KW-1133">Transmembrane helix</keyword>
<proteinExistence type="predicted"/>
<sequence length="207" mass="24429">MEFLTTGLKNTITAFGFVSLRNFILTYASFVILRRPTDKIETLFDITLDYQHFKAFIYLVGFDVIKCYLVKLCGYKEIGRLIFIYYVIYTTILVFLQLAYCGCLIEKMLNEKMGSDLNPCNILHGIILYLLVERYVNGEINFFKFFYRNINNFMDLISFTKVLYETPRRPLDEVLRENGYGMEVIQREGIKITTYEDGEYQLLVNEE</sequence>
<name>A0A0N4ZBG7_PARTI</name>
<keyword evidence="2" id="KW-1185">Reference proteome</keyword>
<reference evidence="3" key="1">
    <citation type="submission" date="2017-02" db="UniProtKB">
        <authorList>
            <consortium name="WormBaseParasite"/>
        </authorList>
    </citation>
    <scope>IDENTIFICATION</scope>
</reference>
<keyword evidence="1" id="KW-0472">Membrane</keyword>
<dbReference type="Proteomes" id="UP000038045">
    <property type="component" value="Unplaced"/>
</dbReference>